<dbReference type="Pfam" id="PF01381">
    <property type="entry name" value="HTH_3"/>
    <property type="match status" value="1"/>
</dbReference>
<dbReference type="InterPro" id="IPR010982">
    <property type="entry name" value="Lambda_DNA-bd_dom_sf"/>
</dbReference>
<dbReference type="Gene3D" id="1.10.260.40">
    <property type="entry name" value="lambda repressor-like DNA-binding domains"/>
    <property type="match status" value="1"/>
</dbReference>
<dbReference type="InterPro" id="IPR015927">
    <property type="entry name" value="Peptidase_S24_S26A/B/C"/>
</dbReference>
<dbReference type="Gene3D" id="2.10.109.10">
    <property type="entry name" value="Umud Fragment, subunit A"/>
    <property type="match status" value="1"/>
</dbReference>
<evidence type="ECO:0000256" key="2">
    <source>
        <dbReference type="ARBA" id="ARBA00023125"/>
    </source>
</evidence>
<accession>A0ABT5JE14</accession>
<protein>
    <submittedName>
        <fullName evidence="5">Helix-turn-helix transcriptional regulator</fullName>
    </submittedName>
</protein>
<dbReference type="InterPro" id="IPR001387">
    <property type="entry name" value="Cro/C1-type_HTH"/>
</dbReference>
<keyword evidence="3" id="KW-0804">Transcription</keyword>
<keyword evidence="1" id="KW-0805">Transcription regulation</keyword>
<feature type="domain" description="HTH cro/C1-type" evidence="4">
    <location>
        <begin position="27"/>
        <end position="70"/>
    </location>
</feature>
<evidence type="ECO:0000256" key="3">
    <source>
        <dbReference type="ARBA" id="ARBA00023163"/>
    </source>
</evidence>
<dbReference type="RefSeq" id="WP_272778165.1">
    <property type="nucleotide sequence ID" value="NZ_JAUSUJ010000028.1"/>
</dbReference>
<dbReference type="PROSITE" id="PS50943">
    <property type="entry name" value="HTH_CROC1"/>
    <property type="match status" value="1"/>
</dbReference>
<dbReference type="PANTHER" id="PTHR40661">
    <property type="match status" value="1"/>
</dbReference>
<dbReference type="Pfam" id="PF00717">
    <property type="entry name" value="Peptidase_S24"/>
    <property type="match status" value="1"/>
</dbReference>
<reference evidence="5" key="2">
    <citation type="submission" date="2023-02" db="EMBL/GenBank/DDBJ databases">
        <authorList>
            <person name="Rayyan A."/>
            <person name="Meyer T."/>
            <person name="Kyndt J.A."/>
        </authorList>
    </citation>
    <scope>NUCLEOTIDE SEQUENCE</scope>
    <source>
        <strain evidence="5">DSM 9987</strain>
    </source>
</reference>
<name>A0ABT5JE14_RHOTP</name>
<evidence type="ECO:0000256" key="1">
    <source>
        <dbReference type="ARBA" id="ARBA00023015"/>
    </source>
</evidence>
<evidence type="ECO:0000313" key="5">
    <source>
        <dbReference type="EMBL" id="MDC7787325.1"/>
    </source>
</evidence>
<dbReference type="InterPro" id="IPR036286">
    <property type="entry name" value="LexA/Signal_pep-like_sf"/>
</dbReference>
<evidence type="ECO:0000259" key="4">
    <source>
        <dbReference type="PROSITE" id="PS50943"/>
    </source>
</evidence>
<reference evidence="5" key="1">
    <citation type="journal article" date="2023" name="Microbiol Resour">
        <title>Genome Sequences of Rhodoplanes serenus and Two Thermotolerant Strains, Rhodoplanes tepidamans and 'Rhodoplanes cryptolactis,' Further Refine the Genus.</title>
        <authorList>
            <person name="Rayyan A.A."/>
            <person name="Kyndt J.A."/>
        </authorList>
    </citation>
    <scope>NUCLEOTIDE SEQUENCE</scope>
    <source>
        <strain evidence="5">DSM 9987</strain>
    </source>
</reference>
<keyword evidence="6" id="KW-1185">Reference proteome</keyword>
<dbReference type="Proteomes" id="UP001165652">
    <property type="component" value="Unassembled WGS sequence"/>
</dbReference>
<dbReference type="SUPFAM" id="SSF51306">
    <property type="entry name" value="LexA/Signal peptidase"/>
    <property type="match status" value="1"/>
</dbReference>
<gene>
    <name evidence="5" type="ORF">PQJ73_16665</name>
</gene>
<proteinExistence type="predicted"/>
<dbReference type="PANTHER" id="PTHR40661:SF3">
    <property type="entry name" value="FELS-1 PROPHAGE TRANSCRIPTIONAL REGULATOR"/>
    <property type="match status" value="1"/>
</dbReference>
<evidence type="ECO:0000313" key="6">
    <source>
        <dbReference type="Proteomes" id="UP001165652"/>
    </source>
</evidence>
<dbReference type="CDD" id="cd00093">
    <property type="entry name" value="HTH_XRE"/>
    <property type="match status" value="1"/>
</dbReference>
<dbReference type="SUPFAM" id="SSF47413">
    <property type="entry name" value="lambda repressor-like DNA-binding domains"/>
    <property type="match status" value="1"/>
</dbReference>
<dbReference type="SMART" id="SM00530">
    <property type="entry name" value="HTH_XRE"/>
    <property type="match status" value="1"/>
</dbReference>
<keyword evidence="2" id="KW-0238">DNA-binding</keyword>
<dbReference type="CDD" id="cd06529">
    <property type="entry name" value="S24_LexA-like"/>
    <property type="match status" value="1"/>
</dbReference>
<dbReference type="InterPro" id="IPR039418">
    <property type="entry name" value="LexA-like"/>
</dbReference>
<sequence length="224" mass="24701">MPRPRKQPARELSQFHLRLQELVSGSTQADFARRAGISQSGLNKILGGGDPSLATIIALAKAGRVSLEWLVAGVNKLQDTDIIEDFSFVRRYDVRASAGPGALVPLDDLDGTSRFVAFRTEWLRRIGLNARQAEVLIAVGDSMEPTIRDGDLLLIDRGIDSVVDNGIYVLVLGGMVLVKRIQTRRDGSAVLKSDNQHYDDEVIPAAELPELRVEGRVRWYGRTI</sequence>
<comment type="caution">
    <text evidence="5">The sequence shown here is derived from an EMBL/GenBank/DDBJ whole genome shotgun (WGS) entry which is preliminary data.</text>
</comment>
<organism evidence="5 6">
    <name type="scientific">Rhodoplanes tepidamans</name>
    <name type="common">Rhodoplanes cryptolactis</name>
    <dbReference type="NCBI Taxonomy" id="200616"/>
    <lineage>
        <taxon>Bacteria</taxon>
        <taxon>Pseudomonadati</taxon>
        <taxon>Pseudomonadota</taxon>
        <taxon>Alphaproteobacteria</taxon>
        <taxon>Hyphomicrobiales</taxon>
        <taxon>Nitrobacteraceae</taxon>
        <taxon>Rhodoplanes</taxon>
    </lineage>
</organism>
<dbReference type="EMBL" id="JAQQLI010000026">
    <property type="protein sequence ID" value="MDC7787325.1"/>
    <property type="molecule type" value="Genomic_DNA"/>
</dbReference>